<gene>
    <name evidence="1" type="ORF">MF672_038635</name>
</gene>
<protein>
    <submittedName>
        <fullName evidence="1">Uncharacterized protein</fullName>
    </submittedName>
</protein>
<dbReference type="Proteomes" id="UP001317259">
    <property type="component" value="Unassembled WGS sequence"/>
</dbReference>
<organism evidence="1 2">
    <name type="scientific">Actinomadura luzonensis</name>
    <dbReference type="NCBI Taxonomy" id="2805427"/>
    <lineage>
        <taxon>Bacteria</taxon>
        <taxon>Bacillati</taxon>
        <taxon>Actinomycetota</taxon>
        <taxon>Actinomycetes</taxon>
        <taxon>Streptosporangiales</taxon>
        <taxon>Thermomonosporaceae</taxon>
        <taxon>Actinomadura</taxon>
    </lineage>
</organism>
<dbReference type="EMBL" id="JAKRKC020000002">
    <property type="protein sequence ID" value="MCK2219671.1"/>
    <property type="molecule type" value="Genomic_DNA"/>
</dbReference>
<proteinExistence type="predicted"/>
<evidence type="ECO:0000313" key="2">
    <source>
        <dbReference type="Proteomes" id="UP001317259"/>
    </source>
</evidence>
<reference evidence="1 2" key="1">
    <citation type="submission" date="2022-04" db="EMBL/GenBank/DDBJ databases">
        <title>Genome draft of Actinomadura sp. ATCC 31491.</title>
        <authorList>
            <person name="Shi X."/>
            <person name="Du Y."/>
        </authorList>
    </citation>
    <scope>NUCLEOTIDE SEQUENCE [LARGE SCALE GENOMIC DNA]</scope>
    <source>
        <strain evidence="1 2">ATCC 31491</strain>
    </source>
</reference>
<dbReference type="RefSeq" id="WP_242375194.1">
    <property type="nucleotide sequence ID" value="NZ_JAKRKC020000002.1"/>
</dbReference>
<sequence>MENPTSDTQPQAPAWLLRYDPPWADDLGHHATLSDELPADAIAYGCTQTVHGTTELEMRQEAVRNRIRVQAWEARRALAELLIGRPDDQSQPAADDA</sequence>
<accession>A0ABT0G4Y7</accession>
<name>A0ABT0G4Y7_9ACTN</name>
<comment type="caution">
    <text evidence="1">The sequence shown here is derived from an EMBL/GenBank/DDBJ whole genome shotgun (WGS) entry which is preliminary data.</text>
</comment>
<evidence type="ECO:0000313" key="1">
    <source>
        <dbReference type="EMBL" id="MCK2219671.1"/>
    </source>
</evidence>
<keyword evidence="2" id="KW-1185">Reference proteome</keyword>